<feature type="coiled-coil region" evidence="1">
    <location>
        <begin position="298"/>
        <end position="494"/>
    </location>
</feature>
<keyword evidence="1" id="KW-0175">Coiled coil</keyword>
<evidence type="ECO:0000313" key="3">
    <source>
        <dbReference type="Proteomes" id="UP001628091"/>
    </source>
</evidence>
<evidence type="ECO:0000313" key="2">
    <source>
        <dbReference type="EMBL" id="GAB1582785.1"/>
    </source>
</evidence>
<comment type="caution">
    <text evidence="2">The sequence shown here is derived from an EMBL/GenBank/DDBJ whole genome shotgun (WGS) entry which is preliminary data.</text>
</comment>
<proteinExistence type="predicted"/>
<accession>A0ABQ0H1I7</accession>
<gene>
    <name evidence="2" type="ORF">PPNSA23_27280</name>
</gene>
<reference evidence="2 3" key="1">
    <citation type="submission" date="2024-10" db="EMBL/GenBank/DDBJ databases">
        <title>Isolation, draft genome sequencing and identification of Phyllobacterium sp. NSA23, isolated from leaf soil.</title>
        <authorList>
            <person name="Akita H."/>
        </authorList>
    </citation>
    <scope>NUCLEOTIDE SEQUENCE [LARGE SCALE GENOMIC DNA]</scope>
    <source>
        <strain evidence="2 3">NSA23</strain>
    </source>
</reference>
<protein>
    <submittedName>
        <fullName evidence="2">Sulfotransferase</fullName>
    </submittedName>
</protein>
<dbReference type="InterPro" id="IPR027417">
    <property type="entry name" value="P-loop_NTPase"/>
</dbReference>
<dbReference type="RefSeq" id="WP_407865339.1">
    <property type="nucleotide sequence ID" value="NZ_BAAFZP010000001.1"/>
</dbReference>
<dbReference type="Proteomes" id="UP001628091">
    <property type="component" value="Unassembled WGS sequence"/>
</dbReference>
<dbReference type="PIRSF" id="PIRSF029407">
    <property type="entry name" value="UCP029407"/>
    <property type="match status" value="1"/>
</dbReference>
<sequence>MKKPVKAIDPQQRSCVLVLGMHRSGTSALTRVLNLAGFDLPKTVMPANPTNETGHWEPTPIAQLNDRILTAANSTWHDWLELGSDRLNSSQADRFRNEATATLEKEFGDSHLFVLKDPRICRLAPFWIATLQHAGIRPLVITPVRNPLEVAASLQKRNGFDPSYGHLLWLRHMLDAEFASRDMPRYFTSYDRLLAEWSNVLEEAAAAFGISWPRLSGETATEIDTFLSEKYRHHREPPERVRENPALSAWLRDGFAVFDSWARSGEQRKDFTTLDRLRRELNTAAPAFAHLIARGREADLKTQKLAEADAQLSQAKSDLDQHHREAERMAAELASAREELNRVLAHRGEMEKLVEGFKEHTELLLADLRERRKLENASYLQLKEKEEALVLAQKQATEAIEALVLARTQAADTQSAVEALRKDLAAQRQRHAQEMEHQTHETASIQSESDNEIRRLKTEIEYAKIERDKAQTQLKERLEEITTLTRLLEHHEKKRYRLVTRRHWANLWHRIRYAGAIGRLRRSGMFDENWYLLKNPDVVARGIDPTIHYIRFGAAEGRKPSAKIAPRQRP</sequence>
<dbReference type="EMBL" id="BAAFZP010000001">
    <property type="protein sequence ID" value="GAB1582785.1"/>
    <property type="molecule type" value="Genomic_DNA"/>
</dbReference>
<dbReference type="InterPro" id="IPR014556">
    <property type="entry name" value="UCP029407"/>
</dbReference>
<evidence type="ECO:0000256" key="1">
    <source>
        <dbReference type="SAM" id="Coils"/>
    </source>
</evidence>
<dbReference type="SUPFAM" id="SSF52540">
    <property type="entry name" value="P-loop containing nucleoside triphosphate hydrolases"/>
    <property type="match status" value="1"/>
</dbReference>
<organism evidence="2 3">
    <name type="scientific">Phyllobacterium phragmitis</name>
    <dbReference type="NCBI Taxonomy" id="2670329"/>
    <lineage>
        <taxon>Bacteria</taxon>
        <taxon>Pseudomonadati</taxon>
        <taxon>Pseudomonadota</taxon>
        <taxon>Alphaproteobacteria</taxon>
        <taxon>Hyphomicrobiales</taxon>
        <taxon>Phyllobacteriaceae</taxon>
        <taxon>Phyllobacterium</taxon>
    </lineage>
</organism>
<keyword evidence="3" id="KW-1185">Reference proteome</keyword>
<name>A0ABQ0H1I7_9HYPH</name>
<dbReference type="Gene3D" id="3.40.50.300">
    <property type="entry name" value="P-loop containing nucleotide triphosphate hydrolases"/>
    <property type="match status" value="1"/>
</dbReference>